<keyword evidence="3" id="KW-1185">Reference proteome</keyword>
<name>A0ABS1EIL5_9CLOT</name>
<evidence type="ECO:0000313" key="3">
    <source>
        <dbReference type="Proteomes" id="UP000596739"/>
    </source>
</evidence>
<proteinExistence type="predicted"/>
<keyword evidence="1" id="KW-0472">Membrane</keyword>
<dbReference type="SUPFAM" id="SSF140500">
    <property type="entry name" value="BAS1536-like"/>
    <property type="match status" value="1"/>
</dbReference>
<protein>
    <submittedName>
        <fullName evidence="2">Uncharacterized protein</fullName>
    </submittedName>
</protein>
<feature type="transmembrane region" description="Helical" evidence="1">
    <location>
        <begin position="21"/>
        <end position="39"/>
    </location>
</feature>
<evidence type="ECO:0000313" key="2">
    <source>
        <dbReference type="EMBL" id="MBK1809192.1"/>
    </source>
</evidence>
<dbReference type="Proteomes" id="UP000596739">
    <property type="component" value="Unassembled WGS sequence"/>
</dbReference>
<accession>A0ABS1EIL5</accession>
<dbReference type="InterPro" id="IPR037208">
    <property type="entry name" value="Spo0E-like_sf"/>
</dbReference>
<keyword evidence="1" id="KW-0812">Transmembrane</keyword>
<dbReference type="EMBL" id="JAENHN010000002">
    <property type="protein sequence ID" value="MBK1809192.1"/>
    <property type="molecule type" value="Genomic_DNA"/>
</dbReference>
<evidence type="ECO:0000256" key="1">
    <source>
        <dbReference type="SAM" id="Phobius"/>
    </source>
</evidence>
<gene>
    <name evidence="2" type="ORF">JHL18_00830</name>
</gene>
<reference evidence="3" key="1">
    <citation type="submission" date="2021-01" db="EMBL/GenBank/DDBJ databases">
        <title>Genome public.</title>
        <authorList>
            <person name="Liu C."/>
            <person name="Sun Q."/>
        </authorList>
    </citation>
    <scope>NUCLEOTIDE SEQUENCE [LARGE SCALE GENOMIC DNA]</scope>
    <source>
        <strain evidence="3">YIM B02505</strain>
    </source>
</reference>
<keyword evidence="1" id="KW-1133">Transmembrane helix</keyword>
<organism evidence="2 3">
    <name type="scientific">Clostridium yunnanense</name>
    <dbReference type="NCBI Taxonomy" id="2800325"/>
    <lineage>
        <taxon>Bacteria</taxon>
        <taxon>Bacillati</taxon>
        <taxon>Bacillota</taxon>
        <taxon>Clostridia</taxon>
        <taxon>Eubacteriales</taxon>
        <taxon>Clostridiaceae</taxon>
        <taxon>Clostridium</taxon>
    </lineage>
</organism>
<comment type="caution">
    <text evidence="2">The sequence shown here is derived from an EMBL/GenBank/DDBJ whole genome shotgun (WGS) entry which is preliminary data.</text>
</comment>
<sequence>MRLEDKLMYSYKLEKKIIRRKLLLNFVLNFLSPTNILVIKLSENLDKLIVKQQKHLLKKHLGKSCLGKKRLRGLYKNIA</sequence>